<dbReference type="InterPro" id="IPR016177">
    <property type="entry name" value="DNA-bd_dom_sf"/>
</dbReference>
<dbReference type="GO" id="GO:0003677">
    <property type="term" value="F:DNA binding"/>
    <property type="evidence" value="ECO:0007669"/>
    <property type="project" value="UniProtKB-KW"/>
</dbReference>
<name>A4UU64_CHRMO</name>
<evidence type="ECO:0000256" key="4">
    <source>
        <dbReference type="ARBA" id="ARBA00023125"/>
    </source>
</evidence>
<evidence type="ECO:0000256" key="6">
    <source>
        <dbReference type="ARBA" id="ARBA00023163"/>
    </source>
</evidence>
<evidence type="ECO:0000256" key="1">
    <source>
        <dbReference type="ARBA" id="ARBA00004123"/>
    </source>
</evidence>
<dbReference type="PANTHER" id="PTHR31839">
    <property type="entry name" value="DEHYDRATION-RESPONSIVE ELEMENT-BINDING PROTEIN 1D"/>
    <property type="match status" value="1"/>
</dbReference>
<dbReference type="SUPFAM" id="SSF54171">
    <property type="entry name" value="DNA-binding domain"/>
    <property type="match status" value="1"/>
</dbReference>
<keyword evidence="5" id="KW-0010">Activator</keyword>
<evidence type="ECO:0000256" key="5">
    <source>
        <dbReference type="ARBA" id="ARBA00023159"/>
    </source>
</evidence>
<accession>A4UU64</accession>
<evidence type="ECO:0000259" key="9">
    <source>
        <dbReference type="PROSITE" id="PS51032"/>
    </source>
</evidence>
<keyword evidence="7" id="KW-0539">Nucleus</keyword>
<evidence type="ECO:0000256" key="8">
    <source>
        <dbReference type="ARBA" id="ARBA00024343"/>
    </source>
</evidence>
<keyword evidence="4" id="KW-0238">DNA-binding</keyword>
<evidence type="ECO:0000313" key="10">
    <source>
        <dbReference type="EMBL" id="ABO93604.1"/>
    </source>
</evidence>
<dbReference type="Gene3D" id="3.30.730.10">
    <property type="entry name" value="AP2/ERF domain"/>
    <property type="match status" value="1"/>
</dbReference>
<organism evidence="10">
    <name type="scientific">Chrysanthemum morifolium</name>
    <name type="common">Florist's daisy</name>
    <name type="synonym">Dendranthema grandiflorum</name>
    <dbReference type="NCBI Taxonomy" id="41568"/>
    <lineage>
        <taxon>Eukaryota</taxon>
        <taxon>Viridiplantae</taxon>
        <taxon>Streptophyta</taxon>
        <taxon>Embryophyta</taxon>
        <taxon>Tracheophyta</taxon>
        <taxon>Spermatophyta</taxon>
        <taxon>Magnoliopsida</taxon>
        <taxon>eudicotyledons</taxon>
        <taxon>Gunneridae</taxon>
        <taxon>Pentapetalae</taxon>
        <taxon>asterids</taxon>
        <taxon>campanulids</taxon>
        <taxon>Asterales</taxon>
        <taxon>Asteraceae</taxon>
        <taxon>Asteroideae</taxon>
        <taxon>Anthemideae</taxon>
        <taxon>Artemisiinae</taxon>
        <taxon>Chrysanthemum</taxon>
    </lineage>
</organism>
<dbReference type="AlphaFoldDB" id="A4UU64"/>
<sequence length="192" mass="21657">MDIESHYQHQEKLSLVQPSLEPELMLASQNPKKRAGRKKFKETRHPVYRGVRSRKFGKWVCEVRHPITQSRVWLGTHDTADMAARAHDVAVLAMRGRSACLNFADSVWRLPIPQSSDVIDIQKAAAEAAKSFRPIVEIVKIVYEVDEDEIFGMPGVIDSMADGLMLPSPHTVGHGNLFDDVESFDDMSLWCS</sequence>
<dbReference type="CDD" id="cd00018">
    <property type="entry name" value="AP2"/>
    <property type="match status" value="1"/>
</dbReference>
<evidence type="ECO:0000256" key="7">
    <source>
        <dbReference type="ARBA" id="ARBA00023242"/>
    </source>
</evidence>
<reference evidence="10" key="1">
    <citation type="submission" date="2007-03" db="EMBL/GenBank/DDBJ databases">
        <title>Cloning and functional analysis of abiotic-responsive genes that encode putative DRE-binding transcription factors from chrysanthemum Dendranthema x morifolium Tzvelev.</title>
        <authorList>
            <person name="Yang Y.F."/>
            <person name="Yu D.Y."/>
        </authorList>
    </citation>
    <scope>NUCLEOTIDE SEQUENCE</scope>
</reference>
<keyword evidence="3" id="KW-0805">Transcription regulation</keyword>
<dbReference type="InterPro" id="IPR036955">
    <property type="entry name" value="AP2/ERF_dom_sf"/>
</dbReference>
<keyword evidence="6" id="KW-0804">Transcription</keyword>
<protein>
    <submittedName>
        <fullName evidence="10">DREBa</fullName>
    </submittedName>
</protein>
<dbReference type="InterPro" id="IPR001471">
    <property type="entry name" value="AP2/ERF_dom"/>
</dbReference>
<feature type="domain" description="AP2/ERF" evidence="9">
    <location>
        <begin position="47"/>
        <end position="104"/>
    </location>
</feature>
<dbReference type="GO" id="GO:0003700">
    <property type="term" value="F:DNA-binding transcription factor activity"/>
    <property type="evidence" value="ECO:0007669"/>
    <property type="project" value="InterPro"/>
</dbReference>
<comment type="subcellular location">
    <subcellularLocation>
        <location evidence="1">Nucleus</location>
    </subcellularLocation>
</comment>
<dbReference type="InterPro" id="IPR045277">
    <property type="entry name" value="DRE1A-I"/>
</dbReference>
<dbReference type="PRINTS" id="PR00367">
    <property type="entry name" value="ETHRSPELEMNT"/>
</dbReference>
<proteinExistence type="evidence at transcript level"/>
<comment type="similarity">
    <text evidence="8">Belongs to the AP2/ERF transcription factor family. ERF subfamily.</text>
</comment>
<dbReference type="FunFam" id="3.30.730.10:FF:000001">
    <property type="entry name" value="Ethylene-responsive transcription factor 2"/>
    <property type="match status" value="1"/>
</dbReference>
<evidence type="ECO:0000256" key="2">
    <source>
        <dbReference type="ARBA" id="ARBA00022821"/>
    </source>
</evidence>
<dbReference type="EMBL" id="EF490996">
    <property type="protein sequence ID" value="ABO93604.1"/>
    <property type="molecule type" value="mRNA"/>
</dbReference>
<dbReference type="GO" id="GO:0005634">
    <property type="term" value="C:nucleus"/>
    <property type="evidence" value="ECO:0007669"/>
    <property type="project" value="UniProtKB-SubCell"/>
</dbReference>
<dbReference type="PROSITE" id="PS51032">
    <property type="entry name" value="AP2_ERF"/>
    <property type="match status" value="1"/>
</dbReference>
<evidence type="ECO:0000256" key="3">
    <source>
        <dbReference type="ARBA" id="ARBA00023015"/>
    </source>
</evidence>
<dbReference type="SMR" id="A4UU64"/>
<keyword evidence="2" id="KW-0611">Plant defense</keyword>
<dbReference type="GO" id="GO:0006952">
    <property type="term" value="P:defense response"/>
    <property type="evidence" value="ECO:0007669"/>
    <property type="project" value="UniProtKB-KW"/>
</dbReference>
<dbReference type="PANTHER" id="PTHR31839:SF62">
    <property type="entry name" value="AP2_ERF DOMAIN-CONTAINING PROTEIN-RELATED"/>
    <property type="match status" value="1"/>
</dbReference>
<dbReference type="Pfam" id="PF00847">
    <property type="entry name" value="AP2"/>
    <property type="match status" value="1"/>
</dbReference>
<dbReference type="SMART" id="SM00380">
    <property type="entry name" value="AP2"/>
    <property type="match status" value="1"/>
</dbReference>
<reference evidence="10" key="2">
    <citation type="journal article" date="2009" name="Mol. Biol. Rep.">
        <title>Identification and characterization of two chrysanthemum (Dendronthema x moriforlium) DREB genes, belonging to the AP2/EREBP family.</title>
        <authorList>
            <person name="Yang Y."/>
            <person name="Wu J."/>
            <person name="Zhu K."/>
            <person name="Liu L."/>
            <person name="Chen F."/>
            <person name="Yu D."/>
        </authorList>
    </citation>
    <scope>NUCLEOTIDE SEQUENCE</scope>
</reference>